<sequence>MSINQIKSSIATVQNGVARADGKLQLTETEVIFEPFNQMFGLGPYKFKCSEIASVGKCLGKGGGAIPLTTEAIRITLFNKQVYEFMIAQPDLWIDLLVGNVH</sequence>
<dbReference type="RefSeq" id="WP_261299394.1">
    <property type="nucleotide sequence ID" value="NZ_JAMTCD010000022.1"/>
</dbReference>
<evidence type="ECO:0008006" key="3">
    <source>
        <dbReference type="Google" id="ProtNLM"/>
    </source>
</evidence>
<dbReference type="EMBL" id="JAMTCD010000022">
    <property type="protein sequence ID" value="MCT7943046.1"/>
    <property type="molecule type" value="Genomic_DNA"/>
</dbReference>
<proteinExistence type="predicted"/>
<protein>
    <recommendedName>
        <fullName evidence="3">GRAM domain-containing protein</fullName>
    </recommendedName>
</protein>
<reference evidence="1" key="1">
    <citation type="journal article" date="2023" name="Int. J. Syst. Evol. Microbiol.">
        <title>&lt;i&gt;Shewanella septentrionalis&lt;/i&gt; sp. nov. and &lt;i&gt;Shewanella holmiensis&lt;/i&gt; sp. nov., isolated from Baltic Sea water and sediments.</title>
        <authorList>
            <person name="Martin-Rodriguez A.J."/>
            <person name="Thorell K."/>
            <person name="Joffre E."/>
            <person name="Jensie-Markopoulos S."/>
            <person name="Moore E.R.B."/>
            <person name="Sjoling A."/>
        </authorList>
    </citation>
    <scope>NUCLEOTIDE SEQUENCE</scope>
    <source>
        <strain evidence="1">SP1S2-7</strain>
    </source>
</reference>
<comment type="caution">
    <text evidence="1">The sequence shown here is derived from an EMBL/GenBank/DDBJ whole genome shotgun (WGS) entry which is preliminary data.</text>
</comment>
<evidence type="ECO:0000313" key="2">
    <source>
        <dbReference type="Proteomes" id="UP001155546"/>
    </source>
</evidence>
<dbReference type="Proteomes" id="UP001155546">
    <property type="component" value="Unassembled WGS sequence"/>
</dbReference>
<keyword evidence="2" id="KW-1185">Reference proteome</keyword>
<organism evidence="1 2">
    <name type="scientific">Shewanella holmiensis</name>
    <dbReference type="NCBI Taxonomy" id="2952222"/>
    <lineage>
        <taxon>Bacteria</taxon>
        <taxon>Pseudomonadati</taxon>
        <taxon>Pseudomonadota</taxon>
        <taxon>Gammaproteobacteria</taxon>
        <taxon>Alteromonadales</taxon>
        <taxon>Shewanellaceae</taxon>
        <taxon>Shewanella</taxon>
    </lineage>
</organism>
<evidence type="ECO:0000313" key="1">
    <source>
        <dbReference type="EMBL" id="MCT7943046.1"/>
    </source>
</evidence>
<accession>A0A9X2WPS3</accession>
<name>A0A9X2WPS3_9GAMM</name>
<dbReference type="AlphaFoldDB" id="A0A9X2WPS3"/>
<gene>
    <name evidence="1" type="ORF">NE535_14805</name>
</gene>